<protein>
    <recommendedName>
        <fullName evidence="4">HTH lacI-type domain-containing protein</fullName>
    </recommendedName>
</protein>
<evidence type="ECO:0000256" key="3">
    <source>
        <dbReference type="ARBA" id="ARBA00023163"/>
    </source>
</evidence>
<dbReference type="CDD" id="cd06267">
    <property type="entry name" value="PBP1_LacI_sugar_binding-like"/>
    <property type="match status" value="1"/>
</dbReference>
<dbReference type="AlphaFoldDB" id="A0A2S9WT36"/>
<dbReference type="SUPFAM" id="SSF47413">
    <property type="entry name" value="lambda repressor-like DNA-binding domains"/>
    <property type="match status" value="1"/>
</dbReference>
<keyword evidence="3" id="KW-0804">Transcription</keyword>
<dbReference type="Pfam" id="PF13407">
    <property type="entry name" value="Peripla_BP_4"/>
    <property type="match status" value="1"/>
</dbReference>
<feature type="domain" description="HTH lacI-type" evidence="4">
    <location>
        <begin position="5"/>
        <end position="71"/>
    </location>
</feature>
<keyword evidence="1" id="KW-0805">Transcription regulation</keyword>
<dbReference type="PANTHER" id="PTHR30146:SF109">
    <property type="entry name" value="HTH-TYPE TRANSCRIPTIONAL REGULATOR GALS"/>
    <property type="match status" value="1"/>
</dbReference>
<dbReference type="InterPro" id="IPR028082">
    <property type="entry name" value="Peripla_BP_I"/>
</dbReference>
<dbReference type="Gene3D" id="1.10.260.40">
    <property type="entry name" value="lambda repressor-like DNA-binding domains"/>
    <property type="match status" value="1"/>
</dbReference>
<evidence type="ECO:0000256" key="1">
    <source>
        <dbReference type="ARBA" id="ARBA00023015"/>
    </source>
</evidence>
<evidence type="ECO:0000256" key="2">
    <source>
        <dbReference type="ARBA" id="ARBA00023125"/>
    </source>
</evidence>
<gene>
    <name evidence="5" type="ORF">BST86_05595</name>
</gene>
<keyword evidence="6" id="KW-1185">Reference proteome</keyword>
<comment type="caution">
    <text evidence="5">The sequence shown here is derived from an EMBL/GenBank/DDBJ whole genome shotgun (WGS) entry which is preliminary data.</text>
</comment>
<proteinExistence type="predicted"/>
<dbReference type="CDD" id="cd01392">
    <property type="entry name" value="HTH_LacI"/>
    <property type="match status" value="1"/>
</dbReference>
<dbReference type="InterPro" id="IPR025997">
    <property type="entry name" value="SBP_2_dom"/>
</dbReference>
<dbReference type="EMBL" id="MQUC01000003">
    <property type="protein sequence ID" value="PRP66610.1"/>
    <property type="molecule type" value="Genomic_DNA"/>
</dbReference>
<dbReference type="Gene3D" id="3.40.50.2300">
    <property type="match status" value="2"/>
</dbReference>
<dbReference type="GO" id="GO:0003700">
    <property type="term" value="F:DNA-binding transcription factor activity"/>
    <property type="evidence" value="ECO:0007669"/>
    <property type="project" value="TreeGrafter"/>
</dbReference>
<sequence length="334" mass="37323">MKKNKVTLSILAEKLGLSISTISKSLKNSNEISEETKQLVVNTARKMGYKGTVEHPKAHKIIAVVIPDVVNGFFAQVLTGIEQMAAENDYKILTCLTGDSTEKEASFIESLLNNTIDGFIVAVAEESQVASNYSHFQKVLDRKIPMVMFDRVVDELECDKITNDDLLSGIRAVQFLVEKRDKQLCMISTISQLSVGKLREEGIRRQVAQHEDVLLNVITNVDEKQLDARIEDALKYDGIDAIIALDQMAGIIALNKAKELGVNIPNDLQIICYSNVVTSEYSFPKMTVVDQHAVEMGNKTFTRLRNLINNLEDIKVTRVHTLKTSLLERGTTRK</sequence>
<evidence type="ECO:0000259" key="4">
    <source>
        <dbReference type="SMART" id="SM00354"/>
    </source>
</evidence>
<dbReference type="RefSeq" id="WP_105982413.1">
    <property type="nucleotide sequence ID" value="NZ_MQUC01000003.1"/>
</dbReference>
<organism evidence="5 6">
    <name type="scientific">Nonlabens agnitus</name>
    <dbReference type="NCBI Taxonomy" id="870484"/>
    <lineage>
        <taxon>Bacteria</taxon>
        <taxon>Pseudomonadati</taxon>
        <taxon>Bacteroidota</taxon>
        <taxon>Flavobacteriia</taxon>
        <taxon>Flavobacteriales</taxon>
        <taxon>Flavobacteriaceae</taxon>
        <taxon>Nonlabens</taxon>
    </lineage>
</organism>
<accession>A0A2S9WT36</accession>
<evidence type="ECO:0000313" key="6">
    <source>
        <dbReference type="Proteomes" id="UP000239532"/>
    </source>
</evidence>
<dbReference type="Proteomes" id="UP000239532">
    <property type="component" value="Unassembled WGS sequence"/>
</dbReference>
<dbReference type="PANTHER" id="PTHR30146">
    <property type="entry name" value="LACI-RELATED TRANSCRIPTIONAL REPRESSOR"/>
    <property type="match status" value="1"/>
</dbReference>
<reference evidence="5 6" key="1">
    <citation type="submission" date="2016-11" db="EMBL/GenBank/DDBJ databases">
        <title>Trade-off between light-utilization and light-protection in marine flavobacteria.</title>
        <authorList>
            <person name="Kumagai Y."/>
        </authorList>
    </citation>
    <scope>NUCLEOTIDE SEQUENCE [LARGE SCALE GENOMIC DNA]</scope>
    <source>
        <strain evidence="5 6">JCM 17109</strain>
    </source>
</reference>
<evidence type="ECO:0000313" key="5">
    <source>
        <dbReference type="EMBL" id="PRP66610.1"/>
    </source>
</evidence>
<dbReference type="GO" id="GO:0000976">
    <property type="term" value="F:transcription cis-regulatory region binding"/>
    <property type="evidence" value="ECO:0007669"/>
    <property type="project" value="TreeGrafter"/>
</dbReference>
<dbReference type="SMART" id="SM00354">
    <property type="entry name" value="HTH_LACI"/>
    <property type="match status" value="1"/>
</dbReference>
<dbReference type="InterPro" id="IPR000843">
    <property type="entry name" value="HTH_LacI"/>
</dbReference>
<dbReference type="InterPro" id="IPR010982">
    <property type="entry name" value="Lambda_DNA-bd_dom_sf"/>
</dbReference>
<keyword evidence="2" id="KW-0238">DNA-binding</keyword>
<name>A0A2S9WT36_9FLAO</name>
<dbReference type="OrthoDB" id="9768806at2"/>
<dbReference type="SUPFAM" id="SSF53822">
    <property type="entry name" value="Periplasmic binding protein-like I"/>
    <property type="match status" value="1"/>
</dbReference>